<evidence type="ECO:0000256" key="4">
    <source>
        <dbReference type="SAM" id="SignalP"/>
    </source>
</evidence>
<reference evidence="5 6" key="1">
    <citation type="submission" date="2016-11" db="EMBL/GenBank/DDBJ databases">
        <authorList>
            <person name="Jaros S."/>
            <person name="Januszkiewicz K."/>
            <person name="Wedrychowicz H."/>
        </authorList>
    </citation>
    <scope>NUCLEOTIDE SEQUENCE [LARGE SCALE GENOMIC DNA]</scope>
    <source>
        <strain evidence="5 6">DSM 17459</strain>
    </source>
</reference>
<dbReference type="PROSITE" id="PS51257">
    <property type="entry name" value="PROKAR_LIPOPROTEIN"/>
    <property type="match status" value="1"/>
</dbReference>
<proteinExistence type="inferred from homology"/>
<evidence type="ECO:0000313" key="6">
    <source>
        <dbReference type="Proteomes" id="UP000184245"/>
    </source>
</evidence>
<keyword evidence="2" id="KW-0813">Transport</keyword>
<dbReference type="PANTHER" id="PTHR43649:SF34">
    <property type="entry name" value="ABC TRANSPORTER PERIPLASMIC-BINDING PROTEIN YCJN-RELATED"/>
    <property type="match status" value="1"/>
</dbReference>
<dbReference type="RefSeq" id="WP_072851985.1">
    <property type="nucleotide sequence ID" value="NZ_FQVI01000011.1"/>
</dbReference>
<dbReference type="Gene3D" id="3.40.190.10">
    <property type="entry name" value="Periplasmic binding protein-like II"/>
    <property type="match status" value="2"/>
</dbReference>
<keyword evidence="6" id="KW-1185">Reference proteome</keyword>
<keyword evidence="3 4" id="KW-0732">Signal</keyword>
<dbReference type="InterPro" id="IPR050490">
    <property type="entry name" value="Bact_solute-bd_prot1"/>
</dbReference>
<dbReference type="Proteomes" id="UP000184245">
    <property type="component" value="Unassembled WGS sequence"/>
</dbReference>
<evidence type="ECO:0000256" key="2">
    <source>
        <dbReference type="ARBA" id="ARBA00022448"/>
    </source>
</evidence>
<organism evidence="5 6">
    <name type="scientific">Lactonifactor longoviformis DSM 17459</name>
    <dbReference type="NCBI Taxonomy" id="1122155"/>
    <lineage>
        <taxon>Bacteria</taxon>
        <taxon>Bacillati</taxon>
        <taxon>Bacillota</taxon>
        <taxon>Clostridia</taxon>
        <taxon>Eubacteriales</taxon>
        <taxon>Clostridiaceae</taxon>
        <taxon>Lactonifactor</taxon>
    </lineage>
</organism>
<dbReference type="SUPFAM" id="SSF53850">
    <property type="entry name" value="Periplasmic binding protein-like II"/>
    <property type="match status" value="1"/>
</dbReference>
<dbReference type="Pfam" id="PF13416">
    <property type="entry name" value="SBP_bac_8"/>
    <property type="match status" value="1"/>
</dbReference>
<dbReference type="AlphaFoldDB" id="A0A1M4YH95"/>
<protein>
    <submittedName>
        <fullName evidence="5">Carbohydrate ABC transporter substrate-binding protein, CUT1 family (TC 3.A.1.1.-)</fullName>
    </submittedName>
</protein>
<gene>
    <name evidence="5" type="ORF">SAMN02745158_02377</name>
</gene>
<feature type="signal peptide" evidence="4">
    <location>
        <begin position="1"/>
        <end position="31"/>
    </location>
</feature>
<evidence type="ECO:0000256" key="1">
    <source>
        <dbReference type="ARBA" id="ARBA00008520"/>
    </source>
</evidence>
<comment type="similarity">
    <text evidence="1">Belongs to the bacterial solute-binding protein 1 family.</text>
</comment>
<sequence>MKKKVRAKGIAGLLAAVLAVTTLTGCRFGFASDPDDPNEEVKEVPIDTSADTFTYDASLEGTEITLLNSKAEIQAPLEKVSAAFEEKSGVHVEVMPVTDGDSPYTKVVSMYNSGTPPTMAILDTTDVIALAEEKAADLTGEAWTAQAGEYLTEVNGKVYSFPLCIEGRGLIYSKAVIEEALGEEFDPKSIATLDNFTELLEKLKAAGIEKPVSLAKEDWSLGAHHLQYIYETYDGTSEGAQEMIQQIKDGECDLDTYDRLEEFLDMFDVLKKYNVAKGDPLGADYDEMAIDLADGKTAFWFNGNWAWPNLTEAGAGEEDEYGFLPYFLNSDAGDFANQKIQASPSKQVMLDGQMASEKEQAAAREFLNWIVFSEIGQQMLVKTCNVIPPFINNPYEPADPLSADIYEKVQAGETFNASAIVPNDHWAVLGAAMQKYLAGRSDREELTESIAEYWKEQE</sequence>
<evidence type="ECO:0000256" key="3">
    <source>
        <dbReference type="ARBA" id="ARBA00022729"/>
    </source>
</evidence>
<accession>A0A1M4YH95</accession>
<dbReference type="OrthoDB" id="9763054at2"/>
<name>A0A1M4YH95_9CLOT</name>
<dbReference type="InterPro" id="IPR006059">
    <property type="entry name" value="SBP"/>
</dbReference>
<feature type="chain" id="PRO_5012341204" evidence="4">
    <location>
        <begin position="32"/>
        <end position="458"/>
    </location>
</feature>
<evidence type="ECO:0000313" key="5">
    <source>
        <dbReference type="EMBL" id="SHF05003.1"/>
    </source>
</evidence>
<dbReference type="PANTHER" id="PTHR43649">
    <property type="entry name" value="ARABINOSE-BINDING PROTEIN-RELATED"/>
    <property type="match status" value="1"/>
</dbReference>
<dbReference type="EMBL" id="FQVI01000011">
    <property type="protein sequence ID" value="SHF05003.1"/>
    <property type="molecule type" value="Genomic_DNA"/>
</dbReference>
<dbReference type="STRING" id="1122155.SAMN02745158_02377"/>